<proteinExistence type="predicted"/>
<feature type="compositionally biased region" description="Basic and acidic residues" evidence="1">
    <location>
        <begin position="1"/>
        <end position="16"/>
    </location>
</feature>
<comment type="caution">
    <text evidence="3">The sequence shown here is derived from an EMBL/GenBank/DDBJ whole genome shotgun (WGS) entry which is preliminary data.</text>
</comment>
<dbReference type="Proteomes" id="UP000534286">
    <property type="component" value="Unassembled WGS sequence"/>
</dbReference>
<organism evidence="3 4">
    <name type="scientific">Streptosporangium album</name>
    <dbReference type="NCBI Taxonomy" id="47479"/>
    <lineage>
        <taxon>Bacteria</taxon>
        <taxon>Bacillati</taxon>
        <taxon>Actinomycetota</taxon>
        <taxon>Actinomycetes</taxon>
        <taxon>Streptosporangiales</taxon>
        <taxon>Streptosporangiaceae</taxon>
        <taxon>Streptosporangium</taxon>
    </lineage>
</organism>
<keyword evidence="2" id="KW-1133">Transmembrane helix</keyword>
<gene>
    <name evidence="3" type="ORF">FHR32_004553</name>
</gene>
<dbReference type="RefSeq" id="WP_184756086.1">
    <property type="nucleotide sequence ID" value="NZ_BAABEK010000001.1"/>
</dbReference>
<keyword evidence="2" id="KW-0812">Transmembrane</keyword>
<keyword evidence="2" id="KW-0472">Membrane</keyword>
<evidence type="ECO:0000256" key="1">
    <source>
        <dbReference type="SAM" id="MobiDB-lite"/>
    </source>
</evidence>
<sequence>MDERPHRAWPPEESGRRGLHRARPPQESGGDGRPGAWPSEGAGRRGRRSAGEVPQDDLPPSARWYGAPAAPPRRRVQDRLRRRLLGLVALLAGAGALIAVGVVLVPRILPSSSPAASSPAGVSDPLAGVGYPLPAGWRVGAVPPVTGFTSVAGREGAATVMAMPAEPVNDTREATVELADLYARLLLHGDEVKVVDDRAVTVGGRSGHSRSLRAEYQDVNRPSYLRVVFLSGAGTRPVVVLGMAQPDDPRLRAEIDTVIAGVR</sequence>
<feature type="transmembrane region" description="Helical" evidence="2">
    <location>
        <begin position="84"/>
        <end position="105"/>
    </location>
</feature>
<reference evidence="3 4" key="1">
    <citation type="submission" date="2020-08" db="EMBL/GenBank/DDBJ databases">
        <title>Sequencing the genomes of 1000 actinobacteria strains.</title>
        <authorList>
            <person name="Klenk H.-P."/>
        </authorList>
    </citation>
    <scope>NUCLEOTIDE SEQUENCE [LARGE SCALE GENOMIC DNA]</scope>
    <source>
        <strain evidence="3 4">DSM 43023</strain>
    </source>
</reference>
<dbReference type="EMBL" id="JACHJU010000001">
    <property type="protein sequence ID" value="MBB4940248.1"/>
    <property type="molecule type" value="Genomic_DNA"/>
</dbReference>
<accession>A0A7W7RXT5</accession>
<keyword evidence="4" id="KW-1185">Reference proteome</keyword>
<feature type="region of interest" description="Disordered" evidence="1">
    <location>
        <begin position="1"/>
        <end position="75"/>
    </location>
</feature>
<protein>
    <submittedName>
        <fullName evidence="3">Uncharacterized protein</fullName>
    </submittedName>
</protein>
<evidence type="ECO:0000313" key="4">
    <source>
        <dbReference type="Proteomes" id="UP000534286"/>
    </source>
</evidence>
<dbReference type="AlphaFoldDB" id="A0A7W7RXT5"/>
<name>A0A7W7RXT5_9ACTN</name>
<evidence type="ECO:0000313" key="3">
    <source>
        <dbReference type="EMBL" id="MBB4940248.1"/>
    </source>
</evidence>
<evidence type="ECO:0000256" key="2">
    <source>
        <dbReference type="SAM" id="Phobius"/>
    </source>
</evidence>